<dbReference type="AlphaFoldDB" id="A0A3R7PF58"/>
<accession>A0A3R7PF58</accession>
<organism evidence="2 3">
    <name type="scientific">Penaeus vannamei</name>
    <name type="common">Whiteleg shrimp</name>
    <name type="synonym">Litopenaeus vannamei</name>
    <dbReference type="NCBI Taxonomy" id="6689"/>
    <lineage>
        <taxon>Eukaryota</taxon>
        <taxon>Metazoa</taxon>
        <taxon>Ecdysozoa</taxon>
        <taxon>Arthropoda</taxon>
        <taxon>Crustacea</taxon>
        <taxon>Multicrustacea</taxon>
        <taxon>Malacostraca</taxon>
        <taxon>Eumalacostraca</taxon>
        <taxon>Eucarida</taxon>
        <taxon>Decapoda</taxon>
        <taxon>Dendrobranchiata</taxon>
        <taxon>Penaeoidea</taxon>
        <taxon>Penaeidae</taxon>
        <taxon>Penaeus</taxon>
    </lineage>
</organism>
<keyword evidence="3" id="KW-1185">Reference proteome</keyword>
<feature type="compositionally biased region" description="Basic and acidic residues" evidence="1">
    <location>
        <begin position="317"/>
        <end position="330"/>
    </location>
</feature>
<feature type="compositionally biased region" description="Polar residues" evidence="1">
    <location>
        <begin position="129"/>
        <end position="139"/>
    </location>
</feature>
<protein>
    <submittedName>
        <fullName evidence="2">Uncharacterized protein</fullName>
    </submittedName>
</protein>
<evidence type="ECO:0000256" key="1">
    <source>
        <dbReference type="SAM" id="MobiDB-lite"/>
    </source>
</evidence>
<name>A0A3R7PF58_PENVA</name>
<dbReference type="Proteomes" id="UP000283509">
    <property type="component" value="Unassembled WGS sequence"/>
</dbReference>
<sequence>MASVMDILRHLYALLMGFLSDVFMSKQARLTEELNRRIRDAELRVSHLPARIRGGSPRGHLPARIGGGSPRGHLQPYRPIREFTQRPYQRHTFSPYGGGSAREDTSQPVSVSSARRHLPARITPERQSHPCSRFSQRRTPPSPYRWRFSQRRTPPSPKRWRFRQREKSSPIGGVQPEEDTSQPESVEVQPEEYTQPESVEVQPEEGTSARIGGGSAIGGHLQPSPVEVHRRPLPVPMRIAERVALDLKGRVRSRSKAPQPTPVPDPSAEFARWRRGGPSPCPSFQPAGTFRRVGPGLSHVRLVKEWFPVRIQVPRRRGEPLVDQGPREATESAPTSCGRSVGVARRSTVSASIKGFDTHSSQRCNHERKGDDFLSLWSDTRVVLVACLASVAAARPDTPRDGYSYEAPAPKYSAPHASYEPVWWRFSQRRTPPSPYRWRLTQRTPPSPNRWRFTQRRTPPSPNRWRFKQRRTLPSPNRWRFSQRRGHLPARISVEVQPEEDTSQPVSVEVQPEEDTSQPVSVEVQPEEDTSQPNLGGSARGGHLPARIGGGKAREGGHLSARIGGGSARGGGHLPARIGGGSARGGHLPARIRGGSPRGGDTSQPESVKVQPEEEDTLSPNRWRSARGGHPARIVGGSTRGGDLPARVVGGSARGDTSQPESVKVQPEEEDTSQPESVKGSAKEEGHLRARIRGGHLHPESWRFFLEEDTQPESVEVQPEEEDTSQPESVEVLPEENTQPESVEVQPEEEDIQPESVEVHQRRTTSRIEEDTSQPNRVRFSQRKTPPSPNRWRFSQRRTPPSRIGGGSSEEDTSQPESVEVHPEEDTSQPESVEVHPKATSRPKVEGPWRIAERVALDLKGRVRCRRRRLSPPQSPALRPKFASLRELSAAVGPGLSHVRLVKEWFPVRIQVPRRRGEPLVVQGPREATESFANFLWKFARRRPGSLMHG</sequence>
<reference evidence="2 3" key="1">
    <citation type="submission" date="2018-04" db="EMBL/GenBank/DDBJ databases">
        <authorList>
            <person name="Zhang X."/>
            <person name="Yuan J."/>
            <person name="Li F."/>
            <person name="Xiang J."/>
        </authorList>
    </citation>
    <scope>NUCLEOTIDE SEQUENCE [LARGE SCALE GENOMIC DNA]</scope>
    <source>
        <tissue evidence="2">Muscle</tissue>
    </source>
</reference>
<evidence type="ECO:0000313" key="3">
    <source>
        <dbReference type="Proteomes" id="UP000283509"/>
    </source>
</evidence>
<feature type="compositionally biased region" description="Basic and acidic residues" evidence="1">
    <location>
        <begin position="757"/>
        <end position="770"/>
    </location>
</feature>
<feature type="region of interest" description="Disordered" evidence="1">
    <location>
        <begin position="434"/>
        <end position="846"/>
    </location>
</feature>
<feature type="compositionally biased region" description="Basic and acidic residues" evidence="1">
    <location>
        <begin position="833"/>
        <end position="846"/>
    </location>
</feature>
<dbReference type="EMBL" id="QCYY01000493">
    <property type="protein sequence ID" value="ROT84814.1"/>
    <property type="molecule type" value="Genomic_DNA"/>
</dbReference>
<evidence type="ECO:0000313" key="2">
    <source>
        <dbReference type="EMBL" id="ROT84814.1"/>
    </source>
</evidence>
<gene>
    <name evidence="2" type="ORF">C7M84_021991</name>
</gene>
<feature type="region of interest" description="Disordered" evidence="1">
    <location>
        <begin position="317"/>
        <end position="343"/>
    </location>
</feature>
<feature type="compositionally biased region" description="Gly residues" evidence="1">
    <location>
        <begin position="563"/>
        <end position="584"/>
    </location>
</feature>
<comment type="caution">
    <text evidence="2">The sequence shown here is derived from an EMBL/GenBank/DDBJ whole genome shotgun (WGS) entry which is preliminary data.</text>
</comment>
<feature type="region of interest" description="Disordered" evidence="1">
    <location>
        <begin position="51"/>
        <end position="228"/>
    </location>
</feature>
<proteinExistence type="predicted"/>
<feature type="region of interest" description="Disordered" evidence="1">
    <location>
        <begin position="250"/>
        <end position="287"/>
    </location>
</feature>
<reference evidence="2 3" key="2">
    <citation type="submission" date="2019-01" db="EMBL/GenBank/DDBJ databases">
        <title>The decoding of complex shrimp genome reveals the adaptation for benthos swimmer, frequently molting mechanism and breeding impact on genome.</title>
        <authorList>
            <person name="Sun Y."/>
            <person name="Gao Y."/>
            <person name="Yu Y."/>
        </authorList>
    </citation>
    <scope>NUCLEOTIDE SEQUENCE [LARGE SCALE GENOMIC DNA]</scope>
    <source>
        <tissue evidence="2">Muscle</tissue>
    </source>
</reference>